<dbReference type="EMBL" id="ATNL01000012">
    <property type="protein sequence ID" value="KON72315.1"/>
    <property type="molecule type" value="Genomic_DNA"/>
</dbReference>
<gene>
    <name evidence="1" type="ORF">M768_15195</name>
</gene>
<accession>A0A0M0F3Z5</accession>
<evidence type="ECO:0000313" key="1">
    <source>
        <dbReference type="EMBL" id="KON72315.1"/>
    </source>
</evidence>
<dbReference type="InterPro" id="IPR029057">
    <property type="entry name" value="PRTase-like"/>
</dbReference>
<dbReference type="InterPro" id="IPR000836">
    <property type="entry name" value="PRTase_dom"/>
</dbReference>
<reference evidence="1 2" key="1">
    <citation type="journal article" date="2015" name="Sci. Rep.">
        <title>Functional and structural properties of a novel cellulosome-like multienzyme complex: efficient glycoside hydrolysis of water-insoluble 7-xylosyl-10-deacetylpaclitaxel.</title>
        <authorList>
            <person name="Dou T.Y."/>
            <person name="Luan H.W."/>
            <person name="Ge G.B."/>
            <person name="Dong M.M."/>
            <person name="Zou H.F."/>
            <person name="He Y.Q."/>
            <person name="Cui P."/>
            <person name="Wang J.Y."/>
            <person name="Hao D.C."/>
            <person name="Yang S.L."/>
            <person name="Yang L."/>
        </authorList>
    </citation>
    <scope>NUCLEOTIDE SEQUENCE [LARGE SCALE GENOMIC DNA]</scope>
    <source>
        <strain evidence="1 2">F16</strain>
    </source>
</reference>
<dbReference type="PATRIC" id="fig|1350482.3.peg.3372"/>
<sequence>MLLGALVAVHLGVGLVELVKDPCPAADSDAWLQVTTSPDYRDRQLRLGARRALLRARERVLFVDDWVATGAQVEAAHELVERSGATWLGAAVVVDGAERSHVRRAVNVRSLLRLRDL</sequence>
<dbReference type="AlphaFoldDB" id="A0A0M0F3Z5"/>
<organism evidence="1 2">
    <name type="scientific">Cellulosimicrobium cellulans F16</name>
    <dbReference type="NCBI Taxonomy" id="1350482"/>
    <lineage>
        <taxon>Bacteria</taxon>
        <taxon>Bacillati</taxon>
        <taxon>Actinomycetota</taxon>
        <taxon>Actinomycetes</taxon>
        <taxon>Micrococcales</taxon>
        <taxon>Promicromonosporaceae</taxon>
        <taxon>Cellulosimicrobium</taxon>
    </lineage>
</organism>
<dbReference type="CDD" id="cd06223">
    <property type="entry name" value="PRTases_typeI"/>
    <property type="match status" value="1"/>
</dbReference>
<comment type="caution">
    <text evidence="1">The sequence shown here is derived from an EMBL/GenBank/DDBJ whole genome shotgun (WGS) entry which is preliminary data.</text>
</comment>
<evidence type="ECO:0000313" key="2">
    <source>
        <dbReference type="Proteomes" id="UP000037387"/>
    </source>
</evidence>
<name>A0A0M0F3Z5_CELCE</name>
<protein>
    <submittedName>
        <fullName evidence="1">Uncharacterized protein</fullName>
    </submittedName>
</protein>
<keyword evidence="2" id="KW-1185">Reference proteome</keyword>
<dbReference type="Proteomes" id="UP000037387">
    <property type="component" value="Unassembled WGS sequence"/>
</dbReference>
<proteinExistence type="predicted"/>
<dbReference type="Gene3D" id="3.40.50.2020">
    <property type="match status" value="1"/>
</dbReference>
<dbReference type="SUPFAM" id="SSF53271">
    <property type="entry name" value="PRTase-like"/>
    <property type="match status" value="1"/>
</dbReference>